<gene>
    <name evidence="2" type="ORF">CE91St7_00590</name>
</gene>
<keyword evidence="1" id="KW-0812">Transmembrane</keyword>
<dbReference type="Proteomes" id="UP001055104">
    <property type="component" value="Unassembled WGS sequence"/>
</dbReference>
<dbReference type="EMBL" id="BQOB01000001">
    <property type="protein sequence ID" value="GKH79175.1"/>
    <property type="molecule type" value="Genomic_DNA"/>
</dbReference>
<reference evidence="2" key="1">
    <citation type="submission" date="2022-01" db="EMBL/GenBank/DDBJ databases">
        <title>Novel bile acid biosynthetic pathways are enriched in the microbiome of centenarians.</title>
        <authorList>
            <person name="Sato Y."/>
            <person name="Atarashi K."/>
            <person name="Plichta R.D."/>
            <person name="Arai Y."/>
            <person name="Sasajima S."/>
            <person name="Kearney M.S."/>
            <person name="Suda W."/>
            <person name="Takeshita K."/>
            <person name="Sasaki T."/>
            <person name="Okamoto S."/>
            <person name="Skelly N.A."/>
            <person name="Okamura Y."/>
            <person name="Vlamakis H."/>
            <person name="Li Y."/>
            <person name="Tanoue T."/>
            <person name="Takei H."/>
            <person name="Nittono H."/>
            <person name="Narushima S."/>
            <person name="Irie J."/>
            <person name="Itoh H."/>
            <person name="Moriya K."/>
            <person name="Sugiura Y."/>
            <person name="Suematsu M."/>
            <person name="Moritoki N."/>
            <person name="Shibata S."/>
            <person name="Littman R.D."/>
            <person name="Fischbach A.M."/>
            <person name="Uwamino Y."/>
            <person name="Inoue T."/>
            <person name="Honda A."/>
            <person name="Hattori M."/>
            <person name="Murai T."/>
            <person name="Xavier J.R."/>
            <person name="Hirose N."/>
            <person name="Honda K."/>
        </authorList>
    </citation>
    <scope>NUCLEOTIDE SEQUENCE</scope>
    <source>
        <strain evidence="2">CE91-St7</strain>
    </source>
</reference>
<organism evidence="2 3">
    <name type="scientific">Phocaeicola dorei</name>
    <dbReference type="NCBI Taxonomy" id="357276"/>
    <lineage>
        <taxon>Bacteria</taxon>
        <taxon>Pseudomonadati</taxon>
        <taxon>Bacteroidota</taxon>
        <taxon>Bacteroidia</taxon>
        <taxon>Bacteroidales</taxon>
        <taxon>Bacteroidaceae</taxon>
        <taxon>Phocaeicola</taxon>
    </lineage>
</organism>
<proteinExistence type="predicted"/>
<dbReference type="AlphaFoldDB" id="A0AA37KAS7"/>
<comment type="caution">
    <text evidence="2">The sequence shown here is derived from an EMBL/GenBank/DDBJ whole genome shotgun (WGS) entry which is preliminary data.</text>
</comment>
<feature type="transmembrane region" description="Helical" evidence="1">
    <location>
        <begin position="25"/>
        <end position="44"/>
    </location>
</feature>
<keyword evidence="1" id="KW-1133">Transmembrane helix</keyword>
<accession>A0AA37KAS7</accession>
<sequence length="76" mass="8979">MVYGGLQSGKNGNLLFFLKKYIKKFLYCFGYILKLVYLLIDAIVLDFVEEGMIFCFSDYNEILYGSFCKDYDYKEC</sequence>
<name>A0AA37KAS7_9BACT</name>
<evidence type="ECO:0000313" key="2">
    <source>
        <dbReference type="EMBL" id="GKH79175.1"/>
    </source>
</evidence>
<evidence type="ECO:0000256" key="1">
    <source>
        <dbReference type="SAM" id="Phobius"/>
    </source>
</evidence>
<protein>
    <submittedName>
        <fullName evidence="2">Uncharacterized protein</fullName>
    </submittedName>
</protein>
<evidence type="ECO:0000313" key="3">
    <source>
        <dbReference type="Proteomes" id="UP001055104"/>
    </source>
</evidence>
<keyword evidence="1" id="KW-0472">Membrane</keyword>